<dbReference type="RefSeq" id="WP_271178111.1">
    <property type="nucleotide sequence ID" value="NZ_BAAAJO010000003.1"/>
</dbReference>
<dbReference type="Proteomes" id="UP001142372">
    <property type="component" value="Unassembled WGS sequence"/>
</dbReference>
<proteinExistence type="predicted"/>
<accession>A0A9W6HCB0</accession>
<evidence type="ECO:0000313" key="2">
    <source>
        <dbReference type="EMBL" id="GLJ77470.1"/>
    </source>
</evidence>
<dbReference type="InterPro" id="IPR023577">
    <property type="entry name" value="CYTH_domain"/>
</dbReference>
<dbReference type="Gene3D" id="2.40.320.10">
    <property type="entry name" value="Hypothetical Protein Pfu-838710-001"/>
    <property type="match status" value="1"/>
</dbReference>
<dbReference type="PROSITE" id="PS51707">
    <property type="entry name" value="CYTH"/>
    <property type="match status" value="1"/>
</dbReference>
<organism evidence="2 3">
    <name type="scientific">Leifsonia poae</name>
    <dbReference type="NCBI Taxonomy" id="110933"/>
    <lineage>
        <taxon>Bacteria</taxon>
        <taxon>Bacillati</taxon>
        <taxon>Actinomycetota</taxon>
        <taxon>Actinomycetes</taxon>
        <taxon>Micrococcales</taxon>
        <taxon>Microbacteriaceae</taxon>
        <taxon>Leifsonia</taxon>
    </lineage>
</organism>
<dbReference type="SMART" id="SM01118">
    <property type="entry name" value="CYTH"/>
    <property type="match status" value="1"/>
</dbReference>
<dbReference type="AlphaFoldDB" id="A0A9W6HCB0"/>
<evidence type="ECO:0000259" key="1">
    <source>
        <dbReference type="PROSITE" id="PS51707"/>
    </source>
</evidence>
<dbReference type="InterPro" id="IPR033469">
    <property type="entry name" value="CYTH-like_dom_sf"/>
</dbReference>
<name>A0A9W6HCB0_9MICO</name>
<dbReference type="Pfam" id="PF01928">
    <property type="entry name" value="CYTH"/>
    <property type="match status" value="1"/>
</dbReference>
<dbReference type="EMBL" id="BSEN01000015">
    <property type="protein sequence ID" value="GLJ77470.1"/>
    <property type="molecule type" value="Genomic_DNA"/>
</dbReference>
<sequence length="206" mass="22078">MPNHSQIEIERKYDVDDSAVPPRLVGAGAVAIESDPATAELVAVYIDTADLALARDRIAVRVRHGGGDEGWHVKLPGDEGRTELHWPLGAGDSDDPPAELLATLRDRIGDARLQPIARVTNLRTTVILQDAAGFAVAELCDDHVASENLSTGGVRQWREWEVELLGGAPDTREGRTVLLDEIEQRLLDAGAVVSASSSKLARALGL</sequence>
<gene>
    <name evidence="2" type="ORF">GCM10017584_30440</name>
</gene>
<evidence type="ECO:0000313" key="3">
    <source>
        <dbReference type="Proteomes" id="UP001142372"/>
    </source>
</evidence>
<reference evidence="2" key="1">
    <citation type="journal article" date="2014" name="Int. J. Syst. Evol. Microbiol.">
        <title>Complete genome sequence of Corynebacterium casei LMG S-19264T (=DSM 44701T), isolated from a smear-ripened cheese.</title>
        <authorList>
            <consortium name="US DOE Joint Genome Institute (JGI-PGF)"/>
            <person name="Walter F."/>
            <person name="Albersmeier A."/>
            <person name="Kalinowski J."/>
            <person name="Ruckert C."/>
        </authorList>
    </citation>
    <scope>NUCLEOTIDE SEQUENCE</scope>
    <source>
        <strain evidence="2">VKM Ac-1401</strain>
    </source>
</reference>
<comment type="caution">
    <text evidence="2">The sequence shown here is derived from an EMBL/GenBank/DDBJ whole genome shotgun (WGS) entry which is preliminary data.</text>
</comment>
<dbReference type="SUPFAM" id="SSF55154">
    <property type="entry name" value="CYTH-like phosphatases"/>
    <property type="match status" value="1"/>
</dbReference>
<keyword evidence="3" id="KW-1185">Reference proteome</keyword>
<protein>
    <recommendedName>
        <fullName evidence="1">CYTH domain-containing protein</fullName>
    </recommendedName>
</protein>
<reference evidence="2" key="2">
    <citation type="submission" date="2023-01" db="EMBL/GenBank/DDBJ databases">
        <authorList>
            <person name="Sun Q."/>
            <person name="Evtushenko L."/>
        </authorList>
    </citation>
    <scope>NUCLEOTIDE SEQUENCE</scope>
    <source>
        <strain evidence="2">VKM Ac-1401</strain>
    </source>
</reference>
<dbReference type="CDD" id="cd07374">
    <property type="entry name" value="CYTH-like_Pase"/>
    <property type="match status" value="1"/>
</dbReference>
<feature type="domain" description="CYTH" evidence="1">
    <location>
        <begin position="6"/>
        <end position="206"/>
    </location>
</feature>